<reference evidence="1 2" key="1">
    <citation type="journal article" date="2006" name="Proc. Natl. Acad. Sci. U.S.A.">
        <title>Identification of genes subject to positive selection in uropathogenic strains of Escherichia coli: a comparative genomics approach.</title>
        <authorList>
            <person name="Chen S.L."/>
            <person name="Hung C.S."/>
            <person name="Xu J."/>
            <person name="Reigstad C.S."/>
            <person name="Magrini V."/>
            <person name="Sabo A."/>
            <person name="Blasiar D."/>
            <person name="Bieri T."/>
            <person name="Meyer R.R."/>
            <person name="Ozersky P."/>
            <person name="Armstrong J.R."/>
            <person name="Fulton R.S."/>
            <person name="Latreille J.P."/>
            <person name="Spieth J."/>
            <person name="Hooton T.M."/>
            <person name="Mardis E.R."/>
            <person name="Hultgren S.J."/>
            <person name="Gordon J.I."/>
        </authorList>
    </citation>
    <scope>NUCLEOTIDE SEQUENCE [LARGE SCALE GENOMIC DNA]</scope>
    <source>
        <strain evidence="2">UTI89 / UPEC</strain>
    </source>
</reference>
<dbReference type="EMBL" id="CP000243">
    <property type="protein sequence ID" value="ABE08488.1"/>
    <property type="molecule type" value="Genomic_DNA"/>
</dbReference>
<proteinExistence type="predicted"/>
<protein>
    <submittedName>
        <fullName evidence="1">Uncharacterized protein</fullName>
    </submittedName>
</protein>
<gene>
    <name evidence="1" type="ordered locus">UTI89_C3032</name>
</gene>
<dbReference type="KEGG" id="eci:UTI89_C3032"/>
<name>Q1R826_ECOUT</name>
<accession>Q1R826</accession>
<sequence length="84" mass="9822">MWRWMQTIDHVRAETRPAKIACNHNRQLTKALSTQRFCRFRNAIDINHFKIKAPVFHRPFGGVALDAIVTSVNSNAHDSYFRLK</sequence>
<dbReference type="Proteomes" id="UP000001952">
    <property type="component" value="Chromosome"/>
</dbReference>
<evidence type="ECO:0000313" key="2">
    <source>
        <dbReference type="Proteomes" id="UP000001952"/>
    </source>
</evidence>
<evidence type="ECO:0000313" key="1">
    <source>
        <dbReference type="EMBL" id="ABE08488.1"/>
    </source>
</evidence>
<dbReference type="HOGENOM" id="CLU_2522287_0_0_6"/>
<organism evidence="1 2">
    <name type="scientific">Escherichia coli (strain UTI89 / UPEC)</name>
    <dbReference type="NCBI Taxonomy" id="364106"/>
    <lineage>
        <taxon>Bacteria</taxon>
        <taxon>Pseudomonadati</taxon>
        <taxon>Pseudomonadota</taxon>
        <taxon>Gammaproteobacteria</taxon>
        <taxon>Enterobacterales</taxon>
        <taxon>Enterobacteriaceae</taxon>
        <taxon>Escherichia</taxon>
    </lineage>
</organism>
<dbReference type="AlphaFoldDB" id="Q1R826"/>